<dbReference type="InterPro" id="IPR035986">
    <property type="entry name" value="PKD_dom_sf"/>
</dbReference>
<keyword evidence="2" id="KW-0732">Signal</keyword>
<dbReference type="AlphaFoldDB" id="A0A2H0V460"/>
<evidence type="ECO:0000313" key="4">
    <source>
        <dbReference type="Proteomes" id="UP000229901"/>
    </source>
</evidence>
<name>A0A2H0V460_9BACT</name>
<proteinExistence type="predicted"/>
<accession>A0A2H0V460</accession>
<comment type="caution">
    <text evidence="3">The sequence shown here is derived from an EMBL/GenBank/DDBJ whole genome shotgun (WGS) entry which is preliminary data.</text>
</comment>
<evidence type="ECO:0000313" key="3">
    <source>
        <dbReference type="EMBL" id="PIR93862.1"/>
    </source>
</evidence>
<evidence type="ECO:0000256" key="2">
    <source>
        <dbReference type="SAM" id="SignalP"/>
    </source>
</evidence>
<feature type="signal peptide" evidence="2">
    <location>
        <begin position="1"/>
        <end position="22"/>
    </location>
</feature>
<feature type="transmembrane region" description="Helical" evidence="1">
    <location>
        <begin position="114"/>
        <end position="133"/>
    </location>
</feature>
<sequence length="174" mass="20494">MGGRIFLILIFIFSFIPTAAMAADSFDNQSQIVIRHEKIDWQTYRFYSLSNGDVELASYEWLIDGDQVYHSPTVQAFFSPGNHSVALTVIDSQGNRKYDSIKVNVNFWSLHNNYLLWFFYAMIVVMIFYYWGVKIIYAFNRRKVSKEVRVFMDIFDEHGETSKLLNKLKRKLSK</sequence>
<dbReference type="Gene3D" id="2.60.40.10">
    <property type="entry name" value="Immunoglobulins"/>
    <property type="match status" value="1"/>
</dbReference>
<evidence type="ECO:0008006" key="5">
    <source>
        <dbReference type="Google" id="ProtNLM"/>
    </source>
</evidence>
<evidence type="ECO:0000256" key="1">
    <source>
        <dbReference type="SAM" id="Phobius"/>
    </source>
</evidence>
<keyword evidence="1" id="KW-0472">Membrane</keyword>
<dbReference type="Proteomes" id="UP000229901">
    <property type="component" value="Unassembled WGS sequence"/>
</dbReference>
<keyword evidence="1" id="KW-1133">Transmembrane helix</keyword>
<dbReference type="InterPro" id="IPR013783">
    <property type="entry name" value="Ig-like_fold"/>
</dbReference>
<dbReference type="SUPFAM" id="SSF49299">
    <property type="entry name" value="PKD domain"/>
    <property type="match status" value="1"/>
</dbReference>
<dbReference type="CDD" id="cd00146">
    <property type="entry name" value="PKD"/>
    <property type="match status" value="1"/>
</dbReference>
<gene>
    <name evidence="3" type="ORF">COT97_04345</name>
</gene>
<feature type="chain" id="PRO_5013856850" description="PKD domain-containing protein" evidence="2">
    <location>
        <begin position="23"/>
        <end position="174"/>
    </location>
</feature>
<reference evidence="4" key="1">
    <citation type="submission" date="2017-09" db="EMBL/GenBank/DDBJ databases">
        <title>Depth-based differentiation of microbial function through sediment-hosted aquifers and enrichment of novel symbionts in the deep terrestrial subsurface.</title>
        <authorList>
            <person name="Probst A.J."/>
            <person name="Ladd B."/>
            <person name="Jarett J.K."/>
            <person name="Geller-Mcgrath D.E."/>
            <person name="Sieber C.M.K."/>
            <person name="Emerson J.B."/>
            <person name="Anantharaman K."/>
            <person name="Thomas B.C."/>
            <person name="Malmstrom R."/>
            <person name="Stieglmeier M."/>
            <person name="Klingl A."/>
            <person name="Woyke T."/>
            <person name="Ryan C.M."/>
            <person name="Banfield J.F."/>
        </authorList>
    </citation>
    <scope>NUCLEOTIDE SEQUENCE [LARGE SCALE GENOMIC DNA]</scope>
</reference>
<protein>
    <recommendedName>
        <fullName evidence="5">PKD domain-containing protein</fullName>
    </recommendedName>
</protein>
<dbReference type="EMBL" id="PFAP01000032">
    <property type="protein sequence ID" value="PIR93862.1"/>
    <property type="molecule type" value="Genomic_DNA"/>
</dbReference>
<organism evidence="3 4">
    <name type="scientific">Candidatus Falkowbacteria bacterium CG10_big_fil_rev_8_21_14_0_10_39_11</name>
    <dbReference type="NCBI Taxonomy" id="1974565"/>
    <lineage>
        <taxon>Bacteria</taxon>
        <taxon>Candidatus Falkowiibacteriota</taxon>
    </lineage>
</organism>
<keyword evidence="1" id="KW-0812">Transmembrane</keyword>